<dbReference type="GO" id="GO:0035556">
    <property type="term" value="P:intracellular signal transduction"/>
    <property type="evidence" value="ECO:0007669"/>
    <property type="project" value="InterPro"/>
</dbReference>
<comment type="caution">
    <text evidence="3">The sequence shown here is derived from an EMBL/GenBank/DDBJ whole genome shotgun (WGS) entry which is preliminary data.</text>
</comment>
<feature type="compositionally biased region" description="Low complexity" evidence="1">
    <location>
        <begin position="201"/>
        <end position="214"/>
    </location>
</feature>
<feature type="compositionally biased region" description="Polar residues" evidence="1">
    <location>
        <begin position="891"/>
        <end position="905"/>
    </location>
</feature>
<feature type="compositionally biased region" description="Polar residues" evidence="1">
    <location>
        <begin position="692"/>
        <end position="701"/>
    </location>
</feature>
<reference evidence="3 4" key="1">
    <citation type="journal article" date="2015" name="Genome Biol. Evol.">
        <title>Comparative Genomics of a Bacterivorous Green Alga Reveals Evolutionary Causalities and Consequences of Phago-Mixotrophic Mode of Nutrition.</title>
        <authorList>
            <person name="Burns J.A."/>
            <person name="Paasch A."/>
            <person name="Narechania A."/>
            <person name="Kim E."/>
        </authorList>
    </citation>
    <scope>NUCLEOTIDE SEQUENCE [LARGE SCALE GENOMIC DNA]</scope>
    <source>
        <strain evidence="3 4">PLY_AMNH</strain>
    </source>
</reference>
<proteinExistence type="predicted"/>
<feature type="region of interest" description="Disordered" evidence="1">
    <location>
        <begin position="658"/>
        <end position="701"/>
    </location>
</feature>
<dbReference type="Proteomes" id="UP001190700">
    <property type="component" value="Unassembled WGS sequence"/>
</dbReference>
<dbReference type="AlphaFoldDB" id="A0AAE0FSS2"/>
<evidence type="ECO:0000313" key="3">
    <source>
        <dbReference type="EMBL" id="KAK3265194.1"/>
    </source>
</evidence>
<feature type="region of interest" description="Disordered" evidence="1">
    <location>
        <begin position="391"/>
        <end position="414"/>
    </location>
</feature>
<feature type="compositionally biased region" description="Low complexity" evidence="1">
    <location>
        <begin position="86"/>
        <end position="120"/>
    </location>
</feature>
<dbReference type="PROSITE" id="PS50309">
    <property type="entry name" value="DC"/>
    <property type="match status" value="1"/>
</dbReference>
<feature type="region of interest" description="Disordered" evidence="1">
    <location>
        <begin position="723"/>
        <end position="745"/>
    </location>
</feature>
<evidence type="ECO:0000259" key="2">
    <source>
        <dbReference type="PROSITE" id="PS50309"/>
    </source>
</evidence>
<name>A0AAE0FSS2_9CHLO</name>
<sequence>MAAPTHDAWRTAEETANAALEAAEALKRIIFAAQSSGDSADVGSVAMLSAQTLRKLAEATESAVQHTQGSSHPEARQPSTRRTRSTSRMPTPSSARGAQTARAARPTSAPRTRGPVIPSSVSSSYIGYSKYAGDLASSPVYSRSGVKQRKAGTQRSESARRSRLDPPLPPPFAKQRGIARLSQKLQAGRASIADTRPAMAPDSPDLSESSPDRSTGSPQVMEVTAWDPQDTDPVHYGVFERKSPPAAPRRMPLQPRPAQCPAAVRALAMPKHSPRTIYIRRVDKGERRGVGASVVRQLAESGKGYVRTNGLATFVPLVIPRRIAPQHEAVKGKRRFNEDMVPVIRQMADALGIVVPIRAVYGQLGDRKYSLEDFADEEPVVVVASGETYQAGSRNERSQAREQRRSIKRLSTSKPTKRVVTVTVYPSGSHQDTAGVAVSLPSSVGDIAGACQRIELALGKHLVTPIRALYSLEGIPLENVLQIHDGMELYYCCVNMPPPLSASQFVPSSNLKMSQMKAAEKLASNKSTKSTNSAPHVYYVAHRCTQPLGLNTGHVVRLPHQHHGVGLEELMKRMTRSMHLPGSMKVEALFTLDGHRLTRTDHLRIGEHMLFACKGDKFPKKKPYSGGPMETVEALSGLEDAPYWVRQEAGHNKKLFARGTRPERSPPGEAARGVPPVINCIPKHDRGRAPQLPTQAAQIDAKNSSELDEMTARLEYRIRTSTVSLEDPSSTREHELSQSSLLQNMKERDMMRDLEPGLANRQEHLANRQEHDLSQSSLLDYASSRIAAVEAEEAMRGHELSMSVLRERGSAERGKERQGREMSQSGLLARRMSREAEPDRPFVQVPKPHSPAVEQAKNEAMQWMLDEELSDSSPERGPENYRTRSNHNEGKSNAQVELLSSSPSP</sequence>
<dbReference type="SUPFAM" id="SSF89837">
    <property type="entry name" value="Doublecortin (DC)"/>
    <property type="match status" value="1"/>
</dbReference>
<feature type="region of interest" description="Disordered" evidence="1">
    <location>
        <begin position="59"/>
        <end position="120"/>
    </location>
</feature>
<feature type="compositionally biased region" description="Basic and acidic residues" evidence="1">
    <location>
        <begin position="873"/>
        <end position="890"/>
    </location>
</feature>
<feature type="compositionally biased region" description="Polar residues" evidence="1">
    <location>
        <begin position="62"/>
        <end position="71"/>
    </location>
</feature>
<feature type="compositionally biased region" description="Basic and acidic residues" evidence="1">
    <location>
        <begin position="394"/>
        <end position="405"/>
    </location>
</feature>
<dbReference type="EMBL" id="LGRX02014079">
    <property type="protein sequence ID" value="KAK3265194.1"/>
    <property type="molecule type" value="Genomic_DNA"/>
</dbReference>
<evidence type="ECO:0000256" key="1">
    <source>
        <dbReference type="SAM" id="MobiDB-lite"/>
    </source>
</evidence>
<dbReference type="InterPro" id="IPR036572">
    <property type="entry name" value="Doublecortin_dom_sf"/>
</dbReference>
<feature type="domain" description="Doublecortin" evidence="2">
    <location>
        <begin position="567"/>
        <end position="625"/>
    </location>
</feature>
<feature type="region of interest" description="Disordered" evidence="1">
    <location>
        <begin position="137"/>
        <end position="220"/>
    </location>
</feature>
<dbReference type="InterPro" id="IPR003533">
    <property type="entry name" value="Doublecortin_dom"/>
</dbReference>
<feature type="compositionally biased region" description="Basic and acidic residues" evidence="1">
    <location>
        <begin position="807"/>
        <end position="820"/>
    </location>
</feature>
<protein>
    <recommendedName>
        <fullName evidence="2">Doublecortin domain-containing protein</fullName>
    </recommendedName>
</protein>
<organism evidence="3 4">
    <name type="scientific">Cymbomonas tetramitiformis</name>
    <dbReference type="NCBI Taxonomy" id="36881"/>
    <lineage>
        <taxon>Eukaryota</taxon>
        <taxon>Viridiplantae</taxon>
        <taxon>Chlorophyta</taxon>
        <taxon>Pyramimonadophyceae</taxon>
        <taxon>Pyramimonadales</taxon>
        <taxon>Pyramimonadaceae</taxon>
        <taxon>Cymbomonas</taxon>
    </lineage>
</organism>
<keyword evidence="4" id="KW-1185">Reference proteome</keyword>
<evidence type="ECO:0000313" key="4">
    <source>
        <dbReference type="Proteomes" id="UP001190700"/>
    </source>
</evidence>
<gene>
    <name evidence="3" type="ORF">CYMTET_26104</name>
</gene>
<accession>A0AAE0FSS2</accession>
<feature type="region of interest" description="Disordered" evidence="1">
    <location>
        <begin position="807"/>
        <end position="905"/>
    </location>
</feature>